<dbReference type="Proteomes" id="UP001596060">
    <property type="component" value="Unassembled WGS sequence"/>
</dbReference>
<feature type="compositionally biased region" description="Polar residues" evidence="1">
    <location>
        <begin position="7"/>
        <end position="23"/>
    </location>
</feature>
<name>A0ABW0P1X3_9HYPH</name>
<evidence type="ECO:0000313" key="2">
    <source>
        <dbReference type="EMBL" id="MFC5505372.1"/>
    </source>
</evidence>
<organism evidence="2 3">
    <name type="scientific">Bosea massiliensis</name>
    <dbReference type="NCBI Taxonomy" id="151419"/>
    <lineage>
        <taxon>Bacteria</taxon>
        <taxon>Pseudomonadati</taxon>
        <taxon>Pseudomonadota</taxon>
        <taxon>Alphaproteobacteria</taxon>
        <taxon>Hyphomicrobiales</taxon>
        <taxon>Boseaceae</taxon>
        <taxon>Bosea</taxon>
    </lineage>
</organism>
<accession>A0ABW0P1X3</accession>
<protein>
    <submittedName>
        <fullName evidence="2">Uncharacterized protein</fullName>
    </submittedName>
</protein>
<proteinExistence type="predicted"/>
<keyword evidence="3" id="KW-1185">Reference proteome</keyword>
<evidence type="ECO:0000256" key="1">
    <source>
        <dbReference type="SAM" id="MobiDB-lite"/>
    </source>
</evidence>
<dbReference type="RefSeq" id="WP_377816485.1">
    <property type="nucleotide sequence ID" value="NZ_JBHSLU010000017.1"/>
</dbReference>
<gene>
    <name evidence="2" type="ORF">ACFPN9_08890</name>
</gene>
<sequence length="59" mass="6399">MADGNAPATNSAPKVETTGTSHQDWIIVSDRGDDDLHDDYASLMHPIDGPYADTPFRVL</sequence>
<dbReference type="EMBL" id="JBHSLU010000017">
    <property type="protein sequence ID" value="MFC5505372.1"/>
    <property type="molecule type" value="Genomic_DNA"/>
</dbReference>
<feature type="region of interest" description="Disordered" evidence="1">
    <location>
        <begin position="1"/>
        <end position="26"/>
    </location>
</feature>
<evidence type="ECO:0000313" key="3">
    <source>
        <dbReference type="Proteomes" id="UP001596060"/>
    </source>
</evidence>
<comment type="caution">
    <text evidence="2">The sequence shown here is derived from an EMBL/GenBank/DDBJ whole genome shotgun (WGS) entry which is preliminary data.</text>
</comment>
<reference evidence="3" key="1">
    <citation type="journal article" date="2019" name="Int. J. Syst. Evol. Microbiol.">
        <title>The Global Catalogue of Microorganisms (GCM) 10K type strain sequencing project: providing services to taxonomists for standard genome sequencing and annotation.</title>
        <authorList>
            <consortium name="The Broad Institute Genomics Platform"/>
            <consortium name="The Broad Institute Genome Sequencing Center for Infectious Disease"/>
            <person name="Wu L."/>
            <person name="Ma J."/>
        </authorList>
    </citation>
    <scope>NUCLEOTIDE SEQUENCE [LARGE SCALE GENOMIC DNA]</scope>
    <source>
        <strain evidence="3">CCUG 43117</strain>
    </source>
</reference>